<protein>
    <submittedName>
        <fullName evidence="2">Uncharacterized protein</fullName>
    </submittedName>
</protein>
<proteinExistence type="predicted"/>
<accession>A0A934KHV9</accession>
<reference evidence="2 3" key="1">
    <citation type="submission" date="2020-10" db="EMBL/GenBank/DDBJ databases">
        <title>Ca. Dormibacterota MAGs.</title>
        <authorList>
            <person name="Montgomery K."/>
        </authorList>
    </citation>
    <scope>NUCLEOTIDE SEQUENCE [LARGE SCALE GENOMIC DNA]</scope>
    <source>
        <strain evidence="2">Mitchell_Peninsula_5</strain>
    </source>
</reference>
<feature type="compositionally biased region" description="Low complexity" evidence="1">
    <location>
        <begin position="183"/>
        <end position="196"/>
    </location>
</feature>
<comment type="caution">
    <text evidence="2">The sequence shown here is derived from an EMBL/GenBank/DDBJ whole genome shotgun (WGS) entry which is preliminary data.</text>
</comment>
<feature type="region of interest" description="Disordered" evidence="1">
    <location>
        <begin position="47"/>
        <end position="66"/>
    </location>
</feature>
<dbReference type="AlphaFoldDB" id="A0A934KHV9"/>
<organism evidence="2 3">
    <name type="scientific">Candidatus Amunia macphersoniae</name>
    <dbReference type="NCBI Taxonomy" id="3127014"/>
    <lineage>
        <taxon>Bacteria</taxon>
        <taxon>Bacillati</taxon>
        <taxon>Candidatus Dormiibacterota</taxon>
        <taxon>Candidatus Dormibacteria</taxon>
        <taxon>Candidatus Aeolococcales</taxon>
        <taxon>Candidatus Aeolococcaceae</taxon>
        <taxon>Candidatus Amunia</taxon>
    </lineage>
</organism>
<gene>
    <name evidence="2" type="ORF">JF887_10025</name>
</gene>
<name>A0A934KHV9_9BACT</name>
<evidence type="ECO:0000313" key="3">
    <source>
        <dbReference type="Proteomes" id="UP000614410"/>
    </source>
</evidence>
<dbReference type="Proteomes" id="UP000614410">
    <property type="component" value="Unassembled WGS sequence"/>
</dbReference>
<evidence type="ECO:0000313" key="2">
    <source>
        <dbReference type="EMBL" id="MBJ7609746.1"/>
    </source>
</evidence>
<feature type="region of interest" description="Disordered" evidence="1">
    <location>
        <begin position="177"/>
        <end position="196"/>
    </location>
</feature>
<dbReference type="EMBL" id="JAEKNN010000051">
    <property type="protein sequence ID" value="MBJ7609746.1"/>
    <property type="molecule type" value="Genomic_DNA"/>
</dbReference>
<sequence length="196" mass="19318">MRAAARWVGHHTLPAAAATVLAVGAAGGGIGYSIAGQHAAAAVAASTGPATQPSGGNGKAGSGTRATRGEALIQKALARLATETGQSVASIRAQLAAGKSVDAIAGPKAPAIETDILGQLTKLGDRAVKAGKITATQETTYLAMAKTRVEALMAEPGTQLMQDLQRFLHDVSAHGLGHAGHQATAPPAAPSATPAA</sequence>
<evidence type="ECO:0000256" key="1">
    <source>
        <dbReference type="SAM" id="MobiDB-lite"/>
    </source>
</evidence>